<evidence type="ECO:0000256" key="1">
    <source>
        <dbReference type="ARBA" id="ARBA00023015"/>
    </source>
</evidence>
<keyword evidence="1" id="KW-0805">Transcription regulation</keyword>
<name>C8W1U0_DESAS</name>
<dbReference type="GO" id="GO:0000976">
    <property type="term" value="F:transcription cis-regulatory region binding"/>
    <property type="evidence" value="ECO:0007669"/>
    <property type="project" value="TreeGrafter"/>
</dbReference>
<evidence type="ECO:0000256" key="2">
    <source>
        <dbReference type="ARBA" id="ARBA00023125"/>
    </source>
</evidence>
<dbReference type="eggNOG" id="COG1309">
    <property type="taxonomic scope" value="Bacteria"/>
</dbReference>
<sequence length="184" mass="20662">MQNKIPSEVIDTKQRILRAAARIINTTGVLSLTLETVAKEAKISKGGLLYHFPNKDALMKGMADYLIQGFTNEVVCVASEDSCEKGKWTRAYTKVTFNQLESELDMNVAILAAIATNPELLKSISKHLQVLQDRIENDHIDQIVSTIIRLAVDGIYFNHLYGMSLREDVYEKVLNYLISLTEVS</sequence>
<dbReference type="SUPFAM" id="SSF46689">
    <property type="entry name" value="Homeodomain-like"/>
    <property type="match status" value="1"/>
</dbReference>
<dbReference type="OrthoDB" id="9780939at2"/>
<accession>C8W1U0</accession>
<feature type="domain" description="HTH tetR-type" evidence="5">
    <location>
        <begin position="10"/>
        <end position="70"/>
    </location>
</feature>
<evidence type="ECO:0000259" key="5">
    <source>
        <dbReference type="PROSITE" id="PS50977"/>
    </source>
</evidence>
<dbReference type="Gene3D" id="1.10.357.10">
    <property type="entry name" value="Tetracycline Repressor, domain 2"/>
    <property type="match status" value="1"/>
</dbReference>
<dbReference type="InterPro" id="IPR041479">
    <property type="entry name" value="TetR_CgmR_C"/>
</dbReference>
<dbReference type="InterPro" id="IPR050109">
    <property type="entry name" value="HTH-type_TetR-like_transc_reg"/>
</dbReference>
<dbReference type="Pfam" id="PF00440">
    <property type="entry name" value="TetR_N"/>
    <property type="match status" value="1"/>
</dbReference>
<proteinExistence type="predicted"/>
<dbReference type="InterPro" id="IPR036271">
    <property type="entry name" value="Tet_transcr_reg_TetR-rel_C_sf"/>
</dbReference>
<dbReference type="GO" id="GO:0003700">
    <property type="term" value="F:DNA-binding transcription factor activity"/>
    <property type="evidence" value="ECO:0007669"/>
    <property type="project" value="TreeGrafter"/>
</dbReference>
<dbReference type="STRING" id="485916.Dtox_2794"/>
<gene>
    <name evidence="6" type="ordered locus">Dtox_2794</name>
</gene>
<dbReference type="AlphaFoldDB" id="C8W1U0"/>
<organism evidence="6 7">
    <name type="scientific">Desulfofarcimen acetoxidans (strain ATCC 49208 / DSM 771 / KCTC 5769 / VKM B-1644 / 5575)</name>
    <name type="common">Desulfotomaculum acetoxidans</name>
    <dbReference type="NCBI Taxonomy" id="485916"/>
    <lineage>
        <taxon>Bacteria</taxon>
        <taxon>Bacillati</taxon>
        <taxon>Bacillota</taxon>
        <taxon>Clostridia</taxon>
        <taxon>Eubacteriales</taxon>
        <taxon>Peptococcaceae</taxon>
        <taxon>Desulfofarcimen</taxon>
    </lineage>
</organism>
<dbReference type="RefSeq" id="WP_015758254.1">
    <property type="nucleotide sequence ID" value="NC_013216.1"/>
</dbReference>
<reference evidence="6 7" key="1">
    <citation type="journal article" date="2009" name="Stand. Genomic Sci.">
        <title>Complete genome sequence of Desulfotomaculum acetoxidans type strain (5575).</title>
        <authorList>
            <person name="Spring S."/>
            <person name="Lapidus A."/>
            <person name="Schroder M."/>
            <person name="Gleim D."/>
            <person name="Sims D."/>
            <person name="Meincke L."/>
            <person name="Glavina Del Rio T."/>
            <person name="Tice H."/>
            <person name="Copeland A."/>
            <person name="Cheng J.F."/>
            <person name="Lucas S."/>
            <person name="Chen F."/>
            <person name="Nolan M."/>
            <person name="Bruce D."/>
            <person name="Goodwin L."/>
            <person name="Pitluck S."/>
            <person name="Ivanova N."/>
            <person name="Mavromatis K."/>
            <person name="Mikhailova N."/>
            <person name="Pati A."/>
            <person name="Chen A."/>
            <person name="Palaniappan K."/>
            <person name="Land M."/>
            <person name="Hauser L."/>
            <person name="Chang Y.J."/>
            <person name="Jeffries C.D."/>
            <person name="Chain P."/>
            <person name="Saunders E."/>
            <person name="Brettin T."/>
            <person name="Detter J.C."/>
            <person name="Goker M."/>
            <person name="Bristow J."/>
            <person name="Eisen J.A."/>
            <person name="Markowitz V."/>
            <person name="Hugenholtz P."/>
            <person name="Kyrpides N.C."/>
            <person name="Klenk H.P."/>
            <person name="Han C."/>
        </authorList>
    </citation>
    <scope>NUCLEOTIDE SEQUENCE [LARGE SCALE GENOMIC DNA]</scope>
    <source>
        <strain evidence="7">ATCC 49208 / DSM 771 / VKM B-1644</strain>
    </source>
</reference>
<dbReference type="EMBL" id="CP001720">
    <property type="protein sequence ID" value="ACV63561.1"/>
    <property type="molecule type" value="Genomic_DNA"/>
</dbReference>
<keyword evidence="2 4" id="KW-0238">DNA-binding</keyword>
<dbReference type="SUPFAM" id="SSF48498">
    <property type="entry name" value="Tetracyclin repressor-like, C-terminal domain"/>
    <property type="match status" value="1"/>
</dbReference>
<dbReference type="PRINTS" id="PR00455">
    <property type="entry name" value="HTHTETR"/>
</dbReference>
<evidence type="ECO:0000256" key="3">
    <source>
        <dbReference type="ARBA" id="ARBA00023163"/>
    </source>
</evidence>
<dbReference type="Pfam" id="PF17937">
    <property type="entry name" value="TetR_C_28"/>
    <property type="match status" value="1"/>
</dbReference>
<dbReference type="InterPro" id="IPR001647">
    <property type="entry name" value="HTH_TetR"/>
</dbReference>
<feature type="DNA-binding region" description="H-T-H motif" evidence="4">
    <location>
        <begin position="33"/>
        <end position="52"/>
    </location>
</feature>
<dbReference type="HOGENOM" id="CLU_091687_2_1_9"/>
<keyword evidence="7" id="KW-1185">Reference proteome</keyword>
<dbReference type="PANTHER" id="PTHR30055:SF234">
    <property type="entry name" value="HTH-TYPE TRANSCRIPTIONAL REGULATOR BETI"/>
    <property type="match status" value="1"/>
</dbReference>
<keyword evidence="3" id="KW-0804">Transcription</keyword>
<dbReference type="InterPro" id="IPR009057">
    <property type="entry name" value="Homeodomain-like_sf"/>
</dbReference>
<dbReference type="Proteomes" id="UP000002217">
    <property type="component" value="Chromosome"/>
</dbReference>
<dbReference type="KEGG" id="dae:Dtox_2794"/>
<evidence type="ECO:0000313" key="6">
    <source>
        <dbReference type="EMBL" id="ACV63561.1"/>
    </source>
</evidence>
<dbReference type="PANTHER" id="PTHR30055">
    <property type="entry name" value="HTH-TYPE TRANSCRIPTIONAL REGULATOR RUTR"/>
    <property type="match status" value="1"/>
</dbReference>
<evidence type="ECO:0000313" key="7">
    <source>
        <dbReference type="Proteomes" id="UP000002217"/>
    </source>
</evidence>
<protein>
    <submittedName>
        <fullName evidence="6">Transcriptional regulator, TetR family</fullName>
    </submittedName>
</protein>
<dbReference type="PROSITE" id="PS50977">
    <property type="entry name" value="HTH_TETR_2"/>
    <property type="match status" value="1"/>
</dbReference>
<evidence type="ECO:0000256" key="4">
    <source>
        <dbReference type="PROSITE-ProRule" id="PRU00335"/>
    </source>
</evidence>